<organism evidence="2 3">
    <name type="scientific">Pseudomonas syringae pv. aptata</name>
    <dbReference type="NCBI Taxonomy" id="83167"/>
    <lineage>
        <taxon>Bacteria</taxon>
        <taxon>Pseudomonadati</taxon>
        <taxon>Pseudomonadota</taxon>
        <taxon>Gammaproteobacteria</taxon>
        <taxon>Pseudomonadales</taxon>
        <taxon>Pseudomonadaceae</taxon>
        <taxon>Pseudomonas</taxon>
        <taxon>Pseudomonas syringae</taxon>
    </lineage>
</organism>
<dbReference type="PANTHER" id="PTHR45527:SF1">
    <property type="entry name" value="FATTY ACID SYNTHASE"/>
    <property type="match status" value="1"/>
</dbReference>
<dbReference type="AlphaFoldDB" id="A0A3M3XRE6"/>
<protein>
    <recommendedName>
        <fullName evidence="1">AMP-binding enzyme C-terminal domain-containing protein</fullName>
    </recommendedName>
</protein>
<proteinExistence type="predicted"/>
<evidence type="ECO:0000259" key="1">
    <source>
        <dbReference type="Pfam" id="PF13193"/>
    </source>
</evidence>
<comment type="caution">
    <text evidence="2">The sequence shown here is derived from an EMBL/GenBank/DDBJ whole genome shotgun (WGS) entry which is preliminary data.</text>
</comment>
<evidence type="ECO:0000313" key="3">
    <source>
        <dbReference type="Proteomes" id="UP000274541"/>
    </source>
</evidence>
<sequence length="82" mass="8766">GFRIELGEIQAALAACDTVREALVLVREDQPGDKRLVAYVIAAPGHEIVATDLRERLLLSLADYMVPSAFVALGSFPLTANG</sequence>
<dbReference type="InterPro" id="IPR045851">
    <property type="entry name" value="AMP-bd_C_sf"/>
</dbReference>
<dbReference type="InterPro" id="IPR025110">
    <property type="entry name" value="AMP-bd_C"/>
</dbReference>
<dbReference type="GO" id="GO:0044550">
    <property type="term" value="P:secondary metabolite biosynthetic process"/>
    <property type="evidence" value="ECO:0007669"/>
    <property type="project" value="TreeGrafter"/>
</dbReference>
<feature type="non-terminal residue" evidence="2">
    <location>
        <position position="1"/>
    </location>
</feature>
<feature type="non-terminal residue" evidence="2">
    <location>
        <position position="82"/>
    </location>
</feature>
<dbReference type="GO" id="GO:0043041">
    <property type="term" value="P:amino acid activation for nonribosomal peptide biosynthetic process"/>
    <property type="evidence" value="ECO:0007669"/>
    <property type="project" value="TreeGrafter"/>
</dbReference>
<evidence type="ECO:0000313" key="2">
    <source>
        <dbReference type="EMBL" id="RMO72517.1"/>
    </source>
</evidence>
<dbReference type="Proteomes" id="UP000274541">
    <property type="component" value="Unassembled WGS sequence"/>
</dbReference>
<name>A0A3M3XRE6_PSEAP</name>
<dbReference type="GO" id="GO:0031177">
    <property type="term" value="F:phosphopantetheine binding"/>
    <property type="evidence" value="ECO:0007669"/>
    <property type="project" value="TreeGrafter"/>
</dbReference>
<dbReference type="GO" id="GO:0005829">
    <property type="term" value="C:cytosol"/>
    <property type="evidence" value="ECO:0007669"/>
    <property type="project" value="TreeGrafter"/>
</dbReference>
<dbReference type="SUPFAM" id="SSF56801">
    <property type="entry name" value="Acetyl-CoA synthetase-like"/>
    <property type="match status" value="1"/>
</dbReference>
<dbReference type="Gene3D" id="3.30.300.30">
    <property type="match status" value="1"/>
</dbReference>
<feature type="domain" description="AMP-binding enzyme C-terminal" evidence="1">
    <location>
        <begin position="8"/>
        <end position="82"/>
    </location>
</feature>
<dbReference type="Pfam" id="PF13193">
    <property type="entry name" value="AMP-binding_C"/>
    <property type="match status" value="1"/>
</dbReference>
<dbReference type="PANTHER" id="PTHR45527">
    <property type="entry name" value="NONRIBOSOMAL PEPTIDE SYNTHETASE"/>
    <property type="match status" value="1"/>
</dbReference>
<dbReference type="EMBL" id="RBPX01000023">
    <property type="protein sequence ID" value="RMO72517.1"/>
    <property type="molecule type" value="Genomic_DNA"/>
</dbReference>
<reference evidence="2 3" key="1">
    <citation type="submission" date="2018-08" db="EMBL/GenBank/DDBJ databases">
        <title>Recombination of ecologically and evolutionarily significant loci maintains genetic cohesion in the Pseudomonas syringae species complex.</title>
        <authorList>
            <person name="Dillon M."/>
            <person name="Thakur S."/>
            <person name="Almeida R.N.D."/>
            <person name="Weir B.S."/>
            <person name="Guttman D.S."/>
        </authorList>
    </citation>
    <scope>NUCLEOTIDE SEQUENCE [LARGE SCALE GENOMIC DNA]</scope>
    <source>
        <strain evidence="2 3">ICMP 4388</strain>
    </source>
</reference>
<accession>A0A3M3XRE6</accession>
<gene>
    <name evidence="2" type="ORF">ALQ37_05028</name>
</gene>